<evidence type="ECO:0000256" key="1">
    <source>
        <dbReference type="ARBA" id="ARBA00008754"/>
    </source>
</evidence>
<dbReference type="Gene3D" id="3.40.1400.10">
    <property type="entry name" value="Sugar-phosphate isomerase, RpiB/LacA/LacB"/>
    <property type="match status" value="1"/>
</dbReference>
<dbReference type="AlphaFoldDB" id="A0A1T4RH13"/>
<evidence type="ECO:0000256" key="3">
    <source>
        <dbReference type="PIRSR" id="PIRSR005384-1"/>
    </source>
</evidence>
<dbReference type="Proteomes" id="UP000189933">
    <property type="component" value="Unassembled WGS sequence"/>
</dbReference>
<feature type="active site" description="Proton acceptor" evidence="3">
    <location>
        <position position="65"/>
    </location>
</feature>
<reference evidence="6" key="1">
    <citation type="submission" date="2017-02" db="EMBL/GenBank/DDBJ databases">
        <authorList>
            <person name="Varghese N."/>
            <person name="Submissions S."/>
        </authorList>
    </citation>
    <scope>NUCLEOTIDE SEQUENCE [LARGE SCALE GENOMIC DNA]</scope>
    <source>
        <strain evidence="6">DSM 16521</strain>
    </source>
</reference>
<dbReference type="InterPro" id="IPR051812">
    <property type="entry name" value="SPI_LacAB/RpiB"/>
</dbReference>
<dbReference type="InterPro" id="IPR003500">
    <property type="entry name" value="RpiB_LacA_LacB"/>
</dbReference>
<keyword evidence="6" id="KW-1185">Reference proteome</keyword>
<dbReference type="PANTHER" id="PTHR43732:SF1">
    <property type="entry name" value="RIBOSE 5-PHOSPHATE ISOMERASE"/>
    <property type="match status" value="1"/>
</dbReference>
<feature type="binding site" evidence="4">
    <location>
        <begin position="8"/>
        <end position="9"/>
    </location>
    <ligand>
        <name>D-ribulose 5-phosphate</name>
        <dbReference type="ChEBI" id="CHEBI:58121"/>
    </ligand>
</feature>
<dbReference type="RefSeq" id="WP_078666134.1">
    <property type="nucleotide sequence ID" value="NZ_FUXM01000030.1"/>
</dbReference>
<feature type="binding site" evidence="4">
    <location>
        <position position="99"/>
    </location>
    <ligand>
        <name>D-ribulose 5-phosphate</name>
        <dbReference type="ChEBI" id="CHEBI:58121"/>
    </ligand>
</feature>
<evidence type="ECO:0000256" key="4">
    <source>
        <dbReference type="PIRSR" id="PIRSR005384-2"/>
    </source>
</evidence>
<organism evidence="5 6">
    <name type="scientific">Carboxydocella sporoproducens DSM 16521</name>
    <dbReference type="NCBI Taxonomy" id="1121270"/>
    <lineage>
        <taxon>Bacteria</taxon>
        <taxon>Bacillati</taxon>
        <taxon>Bacillota</taxon>
        <taxon>Clostridia</taxon>
        <taxon>Eubacteriales</taxon>
        <taxon>Clostridiales Family XVI. Incertae Sedis</taxon>
        <taxon>Carboxydocella</taxon>
    </lineage>
</organism>
<dbReference type="NCBIfam" id="NF004051">
    <property type="entry name" value="PRK05571.1"/>
    <property type="match status" value="1"/>
</dbReference>
<dbReference type="EMBL" id="FUXM01000030">
    <property type="protein sequence ID" value="SKA15199.1"/>
    <property type="molecule type" value="Genomic_DNA"/>
</dbReference>
<evidence type="ECO:0000313" key="5">
    <source>
        <dbReference type="EMBL" id="SKA15199.1"/>
    </source>
</evidence>
<dbReference type="SUPFAM" id="SSF89623">
    <property type="entry name" value="Ribose/Galactose isomerase RpiB/AlsB"/>
    <property type="match status" value="1"/>
</dbReference>
<evidence type="ECO:0000313" key="6">
    <source>
        <dbReference type="Proteomes" id="UP000189933"/>
    </source>
</evidence>
<feature type="binding site" evidence="4">
    <location>
        <position position="132"/>
    </location>
    <ligand>
        <name>D-ribulose 5-phosphate</name>
        <dbReference type="ChEBI" id="CHEBI:58121"/>
    </ligand>
</feature>
<sequence>MKIAIGSDHGGFFLKEEIKRLLEELGLEYQDFGCHSPESVDYPDIAEAVGEAVARGEYPRGILICGTGIGISIAANKIPGVRAALCHDTFSARATREHNDANILCMGERVIGFGLAREIVKTWLEGSFAGGRHQRRVDKIRQLEQKHSK</sequence>
<keyword evidence="2 5" id="KW-0413">Isomerase</keyword>
<gene>
    <name evidence="5" type="ORF">SAMN02745885_02112</name>
</gene>
<dbReference type="OrthoDB" id="1778624at2"/>
<protein>
    <submittedName>
        <fullName evidence="5">Ribose-5-phosphate isomerase</fullName>
    </submittedName>
</protein>
<dbReference type="InterPro" id="IPR004785">
    <property type="entry name" value="RpiB"/>
</dbReference>
<comment type="similarity">
    <text evidence="1">Belongs to the LacAB/RpiB family.</text>
</comment>
<dbReference type="Pfam" id="PF02502">
    <property type="entry name" value="LacAB_rpiB"/>
    <property type="match status" value="1"/>
</dbReference>
<dbReference type="GO" id="GO:0005975">
    <property type="term" value="P:carbohydrate metabolic process"/>
    <property type="evidence" value="ECO:0007669"/>
    <property type="project" value="InterPro"/>
</dbReference>
<dbReference type="PIRSF" id="PIRSF005384">
    <property type="entry name" value="RpiB_LacA_B"/>
    <property type="match status" value="1"/>
</dbReference>
<accession>A0A1T4RH13</accession>
<proteinExistence type="inferred from homology"/>
<dbReference type="PANTHER" id="PTHR43732">
    <property type="entry name" value="RIBOSE 5-PHOSPHATE ISOMERASE-RELATED"/>
    <property type="match status" value="1"/>
</dbReference>
<name>A0A1T4RH13_9FIRM</name>
<feature type="active site" description="Proton donor" evidence="3">
    <location>
        <position position="98"/>
    </location>
</feature>
<dbReference type="NCBIfam" id="TIGR01120">
    <property type="entry name" value="rpiB"/>
    <property type="match status" value="1"/>
</dbReference>
<dbReference type="InterPro" id="IPR036569">
    <property type="entry name" value="RpiB_LacA_LacB_sf"/>
</dbReference>
<dbReference type="GO" id="GO:0016861">
    <property type="term" value="F:intramolecular oxidoreductase activity, interconverting aldoses and ketoses"/>
    <property type="evidence" value="ECO:0007669"/>
    <property type="project" value="UniProtKB-ARBA"/>
</dbReference>
<evidence type="ECO:0000256" key="2">
    <source>
        <dbReference type="ARBA" id="ARBA00023235"/>
    </source>
</evidence>
<dbReference type="NCBIfam" id="TIGR00689">
    <property type="entry name" value="rpiB_lacA_lacB"/>
    <property type="match status" value="1"/>
</dbReference>
<feature type="binding site" evidence="4">
    <location>
        <begin position="66"/>
        <end position="70"/>
    </location>
    <ligand>
        <name>D-ribulose 5-phosphate</name>
        <dbReference type="ChEBI" id="CHEBI:58121"/>
    </ligand>
</feature>
<feature type="binding site" evidence="4">
    <location>
        <position position="109"/>
    </location>
    <ligand>
        <name>D-ribulose 5-phosphate</name>
        <dbReference type="ChEBI" id="CHEBI:58121"/>
    </ligand>
</feature>
<feature type="binding site" evidence="4">
    <location>
        <position position="136"/>
    </location>
    <ligand>
        <name>D-ribulose 5-phosphate</name>
        <dbReference type="ChEBI" id="CHEBI:58121"/>
    </ligand>
</feature>